<sequence length="77" mass="8574">IGEILEIHPSGTQSWVLKAYLDEEVYIVLDALTRSIYNNTASGFFKDKTFNGISIILGKIEKQNHAWYGGKQSAGIN</sequence>
<dbReference type="Proteomes" id="UP000823775">
    <property type="component" value="Unassembled WGS sequence"/>
</dbReference>
<feature type="non-terminal residue" evidence="1">
    <location>
        <position position="77"/>
    </location>
</feature>
<comment type="caution">
    <text evidence="1">The sequence shown here is derived from an EMBL/GenBank/DDBJ whole genome shotgun (WGS) entry which is preliminary data.</text>
</comment>
<keyword evidence="2" id="KW-1185">Reference proteome</keyword>
<evidence type="ECO:0000313" key="2">
    <source>
        <dbReference type="Proteomes" id="UP000823775"/>
    </source>
</evidence>
<organism evidence="1 2">
    <name type="scientific">Datura stramonium</name>
    <name type="common">Jimsonweed</name>
    <name type="synonym">Common thornapple</name>
    <dbReference type="NCBI Taxonomy" id="4076"/>
    <lineage>
        <taxon>Eukaryota</taxon>
        <taxon>Viridiplantae</taxon>
        <taxon>Streptophyta</taxon>
        <taxon>Embryophyta</taxon>
        <taxon>Tracheophyta</taxon>
        <taxon>Spermatophyta</taxon>
        <taxon>Magnoliopsida</taxon>
        <taxon>eudicotyledons</taxon>
        <taxon>Gunneridae</taxon>
        <taxon>Pentapetalae</taxon>
        <taxon>asterids</taxon>
        <taxon>lamiids</taxon>
        <taxon>Solanales</taxon>
        <taxon>Solanaceae</taxon>
        <taxon>Solanoideae</taxon>
        <taxon>Datureae</taxon>
        <taxon>Datura</taxon>
    </lineage>
</organism>
<accession>A0ABS8UPS1</accession>
<proteinExistence type="predicted"/>
<dbReference type="EMBL" id="JACEIK010002267">
    <property type="protein sequence ID" value="MCD9560097.1"/>
    <property type="molecule type" value="Genomic_DNA"/>
</dbReference>
<evidence type="ECO:0000313" key="1">
    <source>
        <dbReference type="EMBL" id="MCD9560097.1"/>
    </source>
</evidence>
<feature type="non-terminal residue" evidence="1">
    <location>
        <position position="1"/>
    </location>
</feature>
<gene>
    <name evidence="1" type="ORF">HAX54_018540</name>
</gene>
<name>A0ABS8UPS1_DATST</name>
<protein>
    <submittedName>
        <fullName evidence="1">Uncharacterized protein</fullName>
    </submittedName>
</protein>
<reference evidence="1 2" key="1">
    <citation type="journal article" date="2021" name="BMC Genomics">
        <title>Datura genome reveals duplications of psychoactive alkaloid biosynthetic genes and high mutation rate following tissue culture.</title>
        <authorList>
            <person name="Rajewski A."/>
            <person name="Carter-House D."/>
            <person name="Stajich J."/>
            <person name="Litt A."/>
        </authorList>
    </citation>
    <scope>NUCLEOTIDE SEQUENCE [LARGE SCALE GENOMIC DNA]</scope>
    <source>
        <strain evidence="1">AR-01</strain>
    </source>
</reference>